<evidence type="ECO:0000256" key="2">
    <source>
        <dbReference type="PROSITE-ProRule" id="PRU00332"/>
    </source>
</evidence>
<feature type="domain" description="HTH La-type RNA-binding" evidence="4">
    <location>
        <begin position="179"/>
        <end position="278"/>
    </location>
</feature>
<evidence type="ECO:0000259" key="4">
    <source>
        <dbReference type="PROSITE" id="PS50961"/>
    </source>
</evidence>
<dbReference type="CDD" id="cd07323">
    <property type="entry name" value="LAM"/>
    <property type="match status" value="1"/>
</dbReference>
<dbReference type="STRING" id="931890.G8JQZ4"/>
<dbReference type="GO" id="GO:0005737">
    <property type="term" value="C:cytoplasm"/>
    <property type="evidence" value="ECO:0007669"/>
    <property type="project" value="UniProtKB-ARBA"/>
</dbReference>
<dbReference type="Gene3D" id="1.10.10.10">
    <property type="entry name" value="Winged helix-like DNA-binding domain superfamily/Winged helix DNA-binding domain"/>
    <property type="match status" value="1"/>
</dbReference>
<dbReference type="InterPro" id="IPR036390">
    <property type="entry name" value="WH_DNA-bd_sf"/>
</dbReference>
<dbReference type="PANTHER" id="PTHR22792">
    <property type="entry name" value="LUPUS LA PROTEIN-RELATED"/>
    <property type="match status" value="1"/>
</dbReference>
<keyword evidence="1 2" id="KW-0694">RNA-binding</keyword>
<dbReference type="RefSeq" id="XP_003645380.1">
    <property type="nucleotide sequence ID" value="XM_003645332.1"/>
</dbReference>
<dbReference type="eggNOG" id="ENOG502SV0T">
    <property type="taxonomic scope" value="Eukaryota"/>
</dbReference>
<name>G8JQZ4_ERECY</name>
<dbReference type="Pfam" id="PF05383">
    <property type="entry name" value="La"/>
    <property type="match status" value="1"/>
</dbReference>
<proteinExistence type="predicted"/>
<dbReference type="SUPFAM" id="SSF46785">
    <property type="entry name" value="Winged helix' DNA-binding domain"/>
    <property type="match status" value="1"/>
</dbReference>
<organism evidence="5 6">
    <name type="scientific">Eremothecium cymbalariae (strain CBS 270.75 / DBVPG 7215 / KCTC 17166 / NRRL Y-17582)</name>
    <name type="common">Yeast</name>
    <dbReference type="NCBI Taxonomy" id="931890"/>
    <lineage>
        <taxon>Eukaryota</taxon>
        <taxon>Fungi</taxon>
        <taxon>Dikarya</taxon>
        <taxon>Ascomycota</taxon>
        <taxon>Saccharomycotina</taxon>
        <taxon>Saccharomycetes</taxon>
        <taxon>Saccharomycetales</taxon>
        <taxon>Saccharomycetaceae</taxon>
        <taxon>Eremothecium</taxon>
    </lineage>
</organism>
<dbReference type="EMBL" id="CP002499">
    <property type="protein sequence ID" value="AET38563.1"/>
    <property type="molecule type" value="Genomic_DNA"/>
</dbReference>
<sequence>MVASCTMSATSIGSSYQIRTKEYLTYESSSKDRLKSTMEFVDSYYPGSSLQVVPANKKHSGSISATATDYLLDSPSLQGSLEYHESSQSTLATPINSSPLPPTSKGLAAQPSLYPYLSPMTVVAPQEGEPITTTIGPFTVSIPPPENSGVFHPSMSPVNCLITPIGENKIISYYEVSPMARIIKQIEDVNKQLLYYFSEENLPRDSFLREKMDTYGYVEIETFLQFPRVVSMTREIPNRAQKLRVLYNAFKYSDPEIFELKNDTEVRIRGTWKRWVCKIA</sequence>
<dbReference type="HOGENOM" id="CLU_1041978_0_0_1"/>
<accession>G8JQZ4</accession>
<dbReference type="SMART" id="SM00715">
    <property type="entry name" value="LA"/>
    <property type="match status" value="1"/>
</dbReference>
<keyword evidence="6" id="KW-1185">Reference proteome</keyword>
<evidence type="ECO:0000313" key="6">
    <source>
        <dbReference type="Proteomes" id="UP000006790"/>
    </source>
</evidence>
<dbReference type="PANTHER" id="PTHR22792:SF132">
    <property type="entry name" value="LA-RELATED PROTEIN 1"/>
    <property type="match status" value="1"/>
</dbReference>
<evidence type="ECO:0000256" key="1">
    <source>
        <dbReference type="ARBA" id="ARBA00022884"/>
    </source>
</evidence>
<dbReference type="GeneID" id="11472063"/>
<dbReference type="PROSITE" id="PS50961">
    <property type="entry name" value="HTH_LA"/>
    <property type="match status" value="1"/>
</dbReference>
<dbReference type="KEGG" id="erc:Ecym_3051"/>
<protein>
    <recommendedName>
        <fullName evidence="4">HTH La-type RNA-binding domain-containing protein</fullName>
    </recommendedName>
</protein>
<dbReference type="GO" id="GO:0003723">
    <property type="term" value="F:RNA binding"/>
    <property type="evidence" value="ECO:0007669"/>
    <property type="project" value="UniProtKB-UniRule"/>
</dbReference>
<dbReference type="AlphaFoldDB" id="G8JQZ4"/>
<dbReference type="OMA" id="EYHESSQ"/>
<evidence type="ECO:0000256" key="3">
    <source>
        <dbReference type="SAM" id="MobiDB-lite"/>
    </source>
</evidence>
<gene>
    <name evidence="5" type="ordered locus">Ecym_3051</name>
</gene>
<feature type="region of interest" description="Disordered" evidence="3">
    <location>
        <begin position="84"/>
        <end position="104"/>
    </location>
</feature>
<dbReference type="InterPro" id="IPR006630">
    <property type="entry name" value="La_HTH"/>
</dbReference>
<dbReference type="OrthoDB" id="340227at2759"/>
<dbReference type="InterPro" id="IPR036388">
    <property type="entry name" value="WH-like_DNA-bd_sf"/>
</dbReference>
<dbReference type="InParanoid" id="G8JQZ4"/>
<reference evidence="6" key="1">
    <citation type="journal article" date="2012" name="G3 (Bethesda)">
        <title>Pichia sorbitophila, an interspecies yeast hybrid reveals early steps of genome resolution following polyploidization.</title>
        <authorList>
            <person name="Leh Louis V."/>
            <person name="Despons L."/>
            <person name="Friedrich A."/>
            <person name="Martin T."/>
            <person name="Durrens P."/>
            <person name="Casaregola S."/>
            <person name="Neuveglise C."/>
            <person name="Fairhead C."/>
            <person name="Marck C."/>
            <person name="Cruz J.A."/>
            <person name="Straub M.L."/>
            <person name="Kugler V."/>
            <person name="Sacerdot C."/>
            <person name="Uzunov Z."/>
            <person name="Thierry A."/>
            <person name="Weiss S."/>
            <person name="Bleykasten C."/>
            <person name="De Montigny J."/>
            <person name="Jacques N."/>
            <person name="Jung P."/>
            <person name="Lemaire M."/>
            <person name="Mallet S."/>
            <person name="Morel G."/>
            <person name="Richard G.F."/>
            <person name="Sarkar A."/>
            <person name="Savel G."/>
            <person name="Schacherer J."/>
            <person name="Seret M.L."/>
            <person name="Talla E."/>
            <person name="Samson G."/>
            <person name="Jubin C."/>
            <person name="Poulain J."/>
            <person name="Vacherie B."/>
            <person name="Barbe V."/>
            <person name="Pelletier E."/>
            <person name="Sherman D.J."/>
            <person name="Westhof E."/>
            <person name="Weissenbach J."/>
            <person name="Baret P.V."/>
            <person name="Wincker P."/>
            <person name="Gaillardin C."/>
            <person name="Dujon B."/>
            <person name="Souciet J.L."/>
        </authorList>
    </citation>
    <scope>NUCLEOTIDE SEQUENCE [LARGE SCALE GENOMIC DNA]</scope>
    <source>
        <strain evidence="6">CBS 270.75 / DBVPG 7215 / KCTC 17166 / NRRL Y-17582</strain>
    </source>
</reference>
<evidence type="ECO:0000313" key="5">
    <source>
        <dbReference type="EMBL" id="AET38563.1"/>
    </source>
</evidence>
<feature type="compositionally biased region" description="Polar residues" evidence="3">
    <location>
        <begin position="86"/>
        <end position="98"/>
    </location>
</feature>
<dbReference type="Proteomes" id="UP000006790">
    <property type="component" value="Chromosome 3"/>
</dbReference>
<dbReference type="InterPro" id="IPR045180">
    <property type="entry name" value="La_dom_prot"/>
</dbReference>